<proteinExistence type="predicted"/>
<accession>E6N752</accession>
<dbReference type="Pfam" id="PF14213">
    <property type="entry name" value="DUF4325"/>
    <property type="match status" value="1"/>
</dbReference>
<dbReference type="Proteomes" id="UP000008120">
    <property type="component" value="Chromosome"/>
</dbReference>
<evidence type="ECO:0000313" key="2">
    <source>
        <dbReference type="EMBL" id="BAJ48121.1"/>
    </source>
</evidence>
<name>E6N752_CALS0</name>
<dbReference type="EMBL" id="AP011855">
    <property type="protein sequence ID" value="BAJ48121.1"/>
    <property type="molecule type" value="Genomic_DNA"/>
</dbReference>
<evidence type="ECO:0000259" key="1">
    <source>
        <dbReference type="Pfam" id="PF14213"/>
    </source>
</evidence>
<feature type="domain" description="DUF4325" evidence="1">
    <location>
        <begin position="22"/>
        <end position="51"/>
    </location>
</feature>
<reference evidence="2 4" key="1">
    <citation type="journal article" date="2005" name="Environ. Microbiol.">
        <title>Genetic and functional properties of uncultivated thermophilic crenarchaeotes from a subsurface gold mine as revealed by analysis of genome fragments.</title>
        <authorList>
            <person name="Nunoura T."/>
            <person name="Hirayama H."/>
            <person name="Takami H."/>
            <person name="Oida H."/>
            <person name="Nishi S."/>
            <person name="Shimamura S."/>
            <person name="Suzuki Y."/>
            <person name="Inagaki F."/>
            <person name="Takai K."/>
            <person name="Nealson K.H."/>
            <person name="Horikoshi K."/>
        </authorList>
    </citation>
    <scope>NUCLEOTIDE SEQUENCE [LARGE SCALE GENOMIC DNA]</scope>
</reference>
<dbReference type="STRING" id="311458.CSUB_C1061"/>
<sequence length="102" mass="11956">MRLKVAEVLSENLILRDTANMLFDMVEKNDEKEVVLDFEGVRSISRSFAHQYVLRRKSSPKTIKEENVPEEVLKMFRIVSERRQPRHELPPANQPILLEPQA</sequence>
<evidence type="ECO:0000313" key="3">
    <source>
        <dbReference type="EMBL" id="BAJ50913.1"/>
    </source>
</evidence>
<evidence type="ECO:0000313" key="4">
    <source>
        <dbReference type="Proteomes" id="UP000008120"/>
    </source>
</evidence>
<dbReference type="KEGG" id="csu:CSUB_C1061"/>
<reference evidence="2 4" key="2">
    <citation type="journal article" date="2011" name="Nucleic Acids Res.">
        <title>Insights into the evolution of Archaea and eukaryotic protein modifier systems revealed by the genome of a novel archaeal group.</title>
        <authorList>
            <person name="Nunoura T."/>
            <person name="Takaki Y."/>
            <person name="Kakuta J."/>
            <person name="Nishi S."/>
            <person name="Sugahara J."/>
            <person name="Kazama H."/>
            <person name="Chee G."/>
            <person name="Hattori M."/>
            <person name="Kanai A."/>
            <person name="Atomi H."/>
            <person name="Takai K."/>
            <person name="Takami H."/>
        </authorList>
    </citation>
    <scope>NUCLEOTIDE SEQUENCE [LARGE SCALE GENOMIC DNA]</scope>
</reference>
<gene>
    <name evidence="3" type="ORF">CSUB_C1061</name>
    <name evidence="2" type="ORF">HGMM_F30H11C11</name>
</gene>
<dbReference type="AlphaFoldDB" id="E6N752"/>
<dbReference type="InterPro" id="IPR025474">
    <property type="entry name" value="DUF4325"/>
</dbReference>
<protein>
    <recommendedName>
        <fullName evidence="1">DUF4325 domain-containing protein</fullName>
    </recommendedName>
</protein>
<organism evidence="2 4">
    <name type="scientific">Caldiarchaeum subterraneum</name>
    <dbReference type="NCBI Taxonomy" id="311458"/>
    <lineage>
        <taxon>Archaea</taxon>
        <taxon>Nitrososphaerota</taxon>
        <taxon>Candidatus Caldarchaeales</taxon>
        <taxon>Candidatus Caldarchaeaceae</taxon>
        <taxon>Candidatus Caldarchaeum</taxon>
    </lineage>
</organism>
<dbReference type="BioCyc" id="CCAL311458:G131R-1068-MONOMER"/>
<dbReference type="EMBL" id="BA000048">
    <property type="protein sequence ID" value="BAJ50913.1"/>
    <property type="molecule type" value="Genomic_DNA"/>
</dbReference>